<name>A0A6C1KBI9_XANAU</name>
<dbReference type="Proteomes" id="UP000305131">
    <property type="component" value="Unassembled WGS sequence"/>
</dbReference>
<dbReference type="SUPFAM" id="SSF53474">
    <property type="entry name" value="alpha/beta-Hydrolases"/>
    <property type="match status" value="1"/>
</dbReference>
<dbReference type="InterPro" id="IPR029058">
    <property type="entry name" value="AB_hydrolase_fold"/>
</dbReference>
<evidence type="ECO:0000259" key="1">
    <source>
        <dbReference type="Pfam" id="PF12146"/>
    </source>
</evidence>
<evidence type="ECO:0000313" key="3">
    <source>
        <dbReference type="Proteomes" id="UP000305131"/>
    </source>
</evidence>
<dbReference type="PANTHER" id="PTHR11614">
    <property type="entry name" value="PHOSPHOLIPASE-RELATED"/>
    <property type="match status" value="1"/>
</dbReference>
<dbReference type="Gene3D" id="3.40.50.1820">
    <property type="entry name" value="alpha/beta hydrolase"/>
    <property type="match status" value="1"/>
</dbReference>
<dbReference type="InterPro" id="IPR022742">
    <property type="entry name" value="Hydrolase_4"/>
</dbReference>
<keyword evidence="2" id="KW-0378">Hydrolase</keyword>
<comment type="caution">
    <text evidence="2">The sequence shown here is derived from an EMBL/GenBank/DDBJ whole genome shotgun (WGS) entry which is preliminary data.</text>
</comment>
<organism evidence="2 3">
    <name type="scientific">Xanthobacter autotrophicus</name>
    <dbReference type="NCBI Taxonomy" id="280"/>
    <lineage>
        <taxon>Bacteria</taxon>
        <taxon>Pseudomonadati</taxon>
        <taxon>Pseudomonadota</taxon>
        <taxon>Alphaproteobacteria</taxon>
        <taxon>Hyphomicrobiales</taxon>
        <taxon>Xanthobacteraceae</taxon>
        <taxon>Xanthobacter</taxon>
    </lineage>
</organism>
<dbReference type="EMBL" id="VAUP01000037">
    <property type="protein sequence ID" value="TLX41472.1"/>
    <property type="molecule type" value="Genomic_DNA"/>
</dbReference>
<dbReference type="InterPro" id="IPR051044">
    <property type="entry name" value="MAG_DAG_Lipase"/>
</dbReference>
<dbReference type="GeneID" id="95775464"/>
<sequence length="315" mass="34585">MTLFALPNHPVPDGCVTGELIAEDGVKLRFARWAPEAGSVKGTVALFGGRCEFIEKYFEVVRELRSRGFAVAMVDWRGQGGSQRLLRNPLKGHVARFSDYLLDLEVFAREVMLPDCPPPHFALAHSMGATILLSSVLDGQRWFDRMVLTAPMLGLDAVPFEGIVRPMSLALAHLGFARAYVPGGHGRALSRMRFEGNLLTSDRARFERTQALASAFPMLDLGAPTMGWLAGAEATMAELTHPDTISRIRQPLLIIAAGGERLVSNKAIEHFSARLIAGAHVVVPASRHELMMERDIFRAQFWAAFDAFIPGTPIL</sequence>
<dbReference type="AlphaFoldDB" id="A0A6C1KBI9"/>
<dbReference type="Pfam" id="PF12146">
    <property type="entry name" value="Hydrolase_4"/>
    <property type="match status" value="1"/>
</dbReference>
<feature type="domain" description="Serine aminopeptidase S33" evidence="1">
    <location>
        <begin position="39"/>
        <end position="295"/>
    </location>
</feature>
<proteinExistence type="predicted"/>
<evidence type="ECO:0000313" key="2">
    <source>
        <dbReference type="EMBL" id="TLX41472.1"/>
    </source>
</evidence>
<gene>
    <name evidence="2" type="ORF">FBQ73_18610</name>
</gene>
<dbReference type="OrthoDB" id="9788260at2"/>
<dbReference type="GO" id="GO:0016787">
    <property type="term" value="F:hydrolase activity"/>
    <property type="evidence" value="ECO:0007669"/>
    <property type="project" value="UniProtKB-KW"/>
</dbReference>
<dbReference type="RefSeq" id="WP_138400985.1">
    <property type="nucleotide sequence ID" value="NZ_JBAFVI010000006.1"/>
</dbReference>
<protein>
    <submittedName>
        <fullName evidence="2">Alpha/beta hydrolase</fullName>
    </submittedName>
</protein>
<accession>A0A6C1KBI9</accession>
<reference evidence="2 3" key="1">
    <citation type="submission" date="2019-05" db="EMBL/GenBank/DDBJ databases">
        <authorList>
            <person name="Zhou X."/>
        </authorList>
    </citation>
    <scope>NUCLEOTIDE SEQUENCE [LARGE SCALE GENOMIC DNA]</scope>
    <source>
        <strain evidence="2 3">DSM 432</strain>
    </source>
</reference>